<reference evidence="22 23" key="1">
    <citation type="journal article" date="2016" name="Nat. Commun.">
        <title>Thousands of microbial genomes shed light on interconnected biogeochemical processes in an aquifer system.</title>
        <authorList>
            <person name="Anantharaman K."/>
            <person name="Brown C.T."/>
            <person name="Hug L.A."/>
            <person name="Sharon I."/>
            <person name="Castelle C.J."/>
            <person name="Probst A.J."/>
            <person name="Thomas B.C."/>
            <person name="Singh A."/>
            <person name="Wilkins M.J."/>
            <person name="Karaoz U."/>
            <person name="Brodie E.L."/>
            <person name="Williams K.H."/>
            <person name="Hubbard S.S."/>
            <person name="Banfield J.F."/>
        </authorList>
    </citation>
    <scope>NUCLEOTIDE SEQUENCE [LARGE SCALE GENOMIC DNA]</scope>
</reference>
<dbReference type="InterPro" id="IPR036185">
    <property type="entry name" value="DNA_heli_DnaB-like_N_sf"/>
</dbReference>
<dbReference type="PROSITE" id="PS51199">
    <property type="entry name" value="SF4_HELICASE"/>
    <property type="match status" value="1"/>
</dbReference>
<dbReference type="EMBL" id="MFAH01000046">
    <property type="protein sequence ID" value="OGD70716.1"/>
    <property type="molecule type" value="Genomic_DNA"/>
</dbReference>
<gene>
    <name evidence="22" type="ORF">A3D09_00925</name>
</gene>
<dbReference type="Pfam" id="PF03796">
    <property type="entry name" value="DnaB_C"/>
    <property type="match status" value="1"/>
</dbReference>
<dbReference type="AlphaFoldDB" id="A0A1F5ETX8"/>
<keyword evidence="12" id="KW-0404">Intron homing</keyword>
<evidence type="ECO:0000259" key="20">
    <source>
        <dbReference type="PROSITE" id="PS50819"/>
    </source>
</evidence>
<dbReference type="SUPFAM" id="SSF55608">
    <property type="entry name" value="Homing endonucleases"/>
    <property type="match status" value="1"/>
</dbReference>
<comment type="catalytic activity">
    <reaction evidence="17 19">
        <text>ATP + H2O = ADP + phosphate + H(+)</text>
        <dbReference type="Rhea" id="RHEA:13065"/>
        <dbReference type="ChEBI" id="CHEBI:15377"/>
        <dbReference type="ChEBI" id="CHEBI:15378"/>
        <dbReference type="ChEBI" id="CHEBI:30616"/>
        <dbReference type="ChEBI" id="CHEBI:43474"/>
        <dbReference type="ChEBI" id="CHEBI:456216"/>
        <dbReference type="EC" id="5.6.2.3"/>
    </reaction>
</comment>
<keyword evidence="9 19" id="KW-0347">Helicase</keyword>
<dbReference type="CDD" id="cd00984">
    <property type="entry name" value="DnaB_C"/>
    <property type="match status" value="1"/>
</dbReference>
<dbReference type="InterPro" id="IPR004860">
    <property type="entry name" value="LAGLIDADG_dom"/>
</dbReference>
<keyword evidence="6 19" id="KW-0547">Nucleotide-binding</keyword>
<keyword evidence="4" id="KW-0540">Nuclease</keyword>
<sequence>MANFKVPPHSDEAEKSVLGAILIDKDAIVEVAESLKAEMFYRENHGLIYSAMISLYENRDPIDVITVSDWLKKEKGLTRVGGMAYLSELTNEVPTSANVVKYGALVKETYIKRQMISAAGTLGELAFDESNNLETILDTAERAVFSLSQKNIKRSFIPIKEALAESFDRLDELQKMEGGLRGVPTGFSDLDDVLVGLQDSNLIIVAARPGVGKTAFATNIAQFAAVEKKIPVGIFSLEMSNLELVDRMLVGQAGIDAWKMKTGNLKPEDFEKLSEAMGILADSPLFIDDTPGQTILQMRTKARRLHAEVGLKLLVVDYLQLAVGDGRYESRVQEVGAISQGLKNLARELRIPVIALSQLSRAVESRGEKIPQLSDLRESGCLTGDTLIVRQDTGERVKIGDLVCKKDIPVLAMNNEMKLVPAKISRAFLSGKKRIFELKLKSGRIIRASANHPFYKVSGWTRLDRLNAGDHIGVAREVVVGKGDTVRQVSDNRLVVLAHLIGDGCYLADQPLHYTNSEMELIEIVRRAAVAEFTIKPRIVPQSNWYHLYLPSVYKLARGRRNPIVKWLDDLGIFDQRSREKRIPEVIFLQSKEKVALFLKHLWSTDGCVHINSKGKGPKIRIYYASGSRQLIEQVAHLLLRLGIRARVTSTKKNGNEDMWIAVVQGKIEQVKFLQLVGVVGEKGRRAIEAMKLLGGITENPNDDVVPKEVWGEIEDARRRAGLTTREFHKRLDWAYSGTQRHNSGISRKRLLKIHQVLPEKRFFDLASSDIYWDEVVEITDRGEMEVFDATVPGHANFLANDMVVHNSIEQDADVVMFLYKPDDNNLTDYKLNISKHRNGPLSQISLTFRGEKIKFFGTDRRR</sequence>
<evidence type="ECO:0000256" key="5">
    <source>
        <dbReference type="ARBA" id="ARBA00022737"/>
    </source>
</evidence>
<dbReference type="InterPro" id="IPR006141">
    <property type="entry name" value="Intein_N"/>
</dbReference>
<dbReference type="CDD" id="cd00081">
    <property type="entry name" value="Hint"/>
    <property type="match status" value="1"/>
</dbReference>
<evidence type="ECO:0000256" key="8">
    <source>
        <dbReference type="ARBA" id="ARBA00022801"/>
    </source>
</evidence>
<feature type="domain" description="SF4 helicase" evidence="21">
    <location>
        <begin position="176"/>
        <end position="380"/>
    </location>
</feature>
<dbReference type="SMART" id="SM00306">
    <property type="entry name" value="HintN"/>
    <property type="match status" value="1"/>
</dbReference>
<keyword evidence="14 19" id="KW-0238">DNA-binding</keyword>
<dbReference type="InterPro" id="IPR027417">
    <property type="entry name" value="P-loop_NTPase"/>
</dbReference>
<dbReference type="GO" id="GO:0005829">
    <property type="term" value="C:cytosol"/>
    <property type="evidence" value="ECO:0007669"/>
    <property type="project" value="TreeGrafter"/>
</dbReference>
<dbReference type="InterPro" id="IPR030934">
    <property type="entry name" value="Intein_C"/>
</dbReference>
<comment type="caution">
    <text evidence="22">The sequence shown here is derived from an EMBL/GenBank/DDBJ whole genome shotgun (WGS) entry which is preliminary data.</text>
</comment>
<evidence type="ECO:0000256" key="17">
    <source>
        <dbReference type="ARBA" id="ARBA00048954"/>
    </source>
</evidence>
<dbReference type="InterPro" id="IPR007692">
    <property type="entry name" value="DNA_helicase_DnaB"/>
</dbReference>
<dbReference type="Gene3D" id="2.170.16.10">
    <property type="entry name" value="Hedgehog/Intein (Hint) domain"/>
    <property type="match status" value="1"/>
</dbReference>
<accession>A0A1F5ETX8</accession>
<dbReference type="SUPFAM" id="SSF48024">
    <property type="entry name" value="N-terminal domain of DnaB helicase"/>
    <property type="match status" value="1"/>
</dbReference>
<dbReference type="InterPro" id="IPR006142">
    <property type="entry name" value="INTEIN"/>
</dbReference>
<evidence type="ECO:0000256" key="16">
    <source>
        <dbReference type="ARBA" id="ARBA00044940"/>
    </source>
</evidence>
<dbReference type="NCBIfam" id="NF005852">
    <property type="entry name" value="PRK07773.1"/>
    <property type="match status" value="1"/>
</dbReference>
<evidence type="ECO:0000313" key="23">
    <source>
        <dbReference type="Proteomes" id="UP000177390"/>
    </source>
</evidence>
<dbReference type="FunFam" id="1.10.860.10:FF:000001">
    <property type="entry name" value="Replicative DNA helicase"/>
    <property type="match status" value="1"/>
</dbReference>
<dbReference type="PROSITE" id="PS50818">
    <property type="entry name" value="INTEIN_C_TER"/>
    <property type="match status" value="1"/>
</dbReference>
<dbReference type="PROSITE" id="PS50819">
    <property type="entry name" value="INTEIN_ENDONUCLEASE"/>
    <property type="match status" value="1"/>
</dbReference>
<evidence type="ECO:0000256" key="4">
    <source>
        <dbReference type="ARBA" id="ARBA00022722"/>
    </source>
</evidence>
<evidence type="ECO:0000256" key="15">
    <source>
        <dbReference type="ARBA" id="ARBA00023235"/>
    </source>
</evidence>
<dbReference type="GO" id="GO:0006269">
    <property type="term" value="P:DNA replication, synthesis of primer"/>
    <property type="evidence" value="ECO:0007669"/>
    <property type="project" value="UniProtKB-UniRule"/>
</dbReference>
<comment type="function">
    <text evidence="19">The main replicative DNA helicase, it participates in initiation and elongation during chromosome replication. Travels ahead of the DNA replisome, separating dsDNA into templates for DNA synthesis. A processive ATP-dependent 5'-3' DNA helicase it has DNA-dependent ATPase activity.</text>
</comment>
<comment type="similarity">
    <text evidence="1 19">Belongs to the helicase family. DnaB subfamily.</text>
</comment>
<evidence type="ECO:0000256" key="3">
    <source>
        <dbReference type="ARBA" id="ARBA00022705"/>
    </source>
</evidence>
<proteinExistence type="inferred from homology"/>
<dbReference type="GO" id="GO:0004519">
    <property type="term" value="F:endonuclease activity"/>
    <property type="evidence" value="ECO:0007669"/>
    <property type="project" value="UniProtKB-KW"/>
</dbReference>
<dbReference type="GO" id="GO:0016887">
    <property type="term" value="F:ATP hydrolysis activity"/>
    <property type="evidence" value="ECO:0007669"/>
    <property type="project" value="RHEA"/>
</dbReference>
<dbReference type="NCBIfam" id="TIGR01445">
    <property type="entry name" value="intein_Nterm"/>
    <property type="match status" value="1"/>
</dbReference>
<evidence type="ECO:0000259" key="21">
    <source>
        <dbReference type="PROSITE" id="PS51199"/>
    </source>
</evidence>
<dbReference type="SMART" id="SM00305">
    <property type="entry name" value="HintC"/>
    <property type="match status" value="1"/>
</dbReference>
<dbReference type="Pfam" id="PF00772">
    <property type="entry name" value="DnaB"/>
    <property type="match status" value="1"/>
</dbReference>
<dbReference type="GO" id="GO:0006314">
    <property type="term" value="P:intron homing"/>
    <property type="evidence" value="ECO:0007669"/>
    <property type="project" value="UniProtKB-KW"/>
</dbReference>
<dbReference type="PANTHER" id="PTHR30153:SF2">
    <property type="entry name" value="REPLICATIVE DNA HELICASE"/>
    <property type="match status" value="1"/>
</dbReference>
<keyword evidence="15" id="KW-0413">Isomerase</keyword>
<dbReference type="PANTHER" id="PTHR30153">
    <property type="entry name" value="REPLICATIVE DNA HELICASE DNAB"/>
    <property type="match status" value="1"/>
</dbReference>
<dbReference type="EC" id="5.6.2.3" evidence="18 19"/>
<keyword evidence="8 19" id="KW-0378">Hydrolase</keyword>
<dbReference type="NCBIfam" id="TIGR00665">
    <property type="entry name" value="DnaB"/>
    <property type="match status" value="1"/>
</dbReference>
<evidence type="ECO:0000256" key="12">
    <source>
        <dbReference type="ARBA" id="ARBA00022886"/>
    </source>
</evidence>
<dbReference type="InterPro" id="IPR036844">
    <property type="entry name" value="Hint_dom_sf"/>
</dbReference>
<dbReference type="Proteomes" id="UP000177390">
    <property type="component" value="Unassembled WGS sequence"/>
</dbReference>
<evidence type="ECO:0000256" key="19">
    <source>
        <dbReference type="RuleBase" id="RU362085"/>
    </source>
</evidence>
<keyword evidence="2 19" id="KW-0639">Primosome</keyword>
<feature type="domain" description="DOD-type homing endonuclease" evidence="20">
    <location>
        <begin position="496"/>
        <end position="644"/>
    </location>
</feature>
<dbReference type="Gene3D" id="1.10.860.10">
    <property type="entry name" value="DNAb Helicase, Chain A"/>
    <property type="match status" value="1"/>
</dbReference>
<keyword evidence="10" id="KW-0068">Autocatalytic cleavage</keyword>
<keyword evidence="13" id="KW-0651">Protein splicing</keyword>
<dbReference type="PROSITE" id="PS50817">
    <property type="entry name" value="INTEIN_N_TER"/>
    <property type="match status" value="1"/>
</dbReference>
<dbReference type="PRINTS" id="PR00379">
    <property type="entry name" value="INTEIN"/>
</dbReference>
<dbReference type="InterPro" id="IPR003587">
    <property type="entry name" value="Hint_dom_N"/>
</dbReference>
<evidence type="ECO:0000256" key="9">
    <source>
        <dbReference type="ARBA" id="ARBA00022806"/>
    </source>
</evidence>
<keyword evidence="3 19" id="KW-0235">DNA replication</keyword>
<comment type="function">
    <text evidence="16 19">The intein is an endonuclease.</text>
</comment>
<dbReference type="GO" id="GO:1990077">
    <property type="term" value="C:primosome complex"/>
    <property type="evidence" value="ECO:0007669"/>
    <property type="project" value="UniProtKB-UniRule"/>
</dbReference>
<dbReference type="Pfam" id="PF14890">
    <property type="entry name" value="Intein_splicing"/>
    <property type="match status" value="1"/>
</dbReference>
<evidence type="ECO:0000256" key="13">
    <source>
        <dbReference type="ARBA" id="ARBA00023000"/>
    </source>
</evidence>
<dbReference type="GO" id="GO:0005524">
    <property type="term" value="F:ATP binding"/>
    <property type="evidence" value="ECO:0007669"/>
    <property type="project" value="UniProtKB-UniRule"/>
</dbReference>
<dbReference type="InterPro" id="IPR003593">
    <property type="entry name" value="AAA+_ATPase"/>
</dbReference>
<dbReference type="SUPFAM" id="SSF51294">
    <property type="entry name" value="Hedgehog/intein (Hint) domain"/>
    <property type="match status" value="1"/>
</dbReference>
<evidence type="ECO:0000256" key="6">
    <source>
        <dbReference type="ARBA" id="ARBA00022741"/>
    </source>
</evidence>
<evidence type="ECO:0000256" key="2">
    <source>
        <dbReference type="ARBA" id="ARBA00022515"/>
    </source>
</evidence>
<evidence type="ECO:0000256" key="10">
    <source>
        <dbReference type="ARBA" id="ARBA00022813"/>
    </source>
</evidence>
<dbReference type="InterPro" id="IPR007694">
    <property type="entry name" value="DNA_helicase_DnaB-like_C"/>
</dbReference>
<evidence type="ECO:0000313" key="22">
    <source>
        <dbReference type="EMBL" id="OGD70716.1"/>
    </source>
</evidence>
<evidence type="ECO:0000256" key="1">
    <source>
        <dbReference type="ARBA" id="ARBA00008428"/>
    </source>
</evidence>
<keyword evidence="5" id="KW-0677">Repeat</keyword>
<dbReference type="Gene3D" id="3.40.50.300">
    <property type="entry name" value="P-loop containing nucleotide triphosphate hydrolases"/>
    <property type="match status" value="2"/>
</dbReference>
<dbReference type="Gene3D" id="3.10.28.10">
    <property type="entry name" value="Homing endonucleases"/>
    <property type="match status" value="1"/>
</dbReference>
<evidence type="ECO:0000256" key="7">
    <source>
        <dbReference type="ARBA" id="ARBA00022759"/>
    </source>
</evidence>
<dbReference type="GO" id="GO:0043139">
    <property type="term" value="F:5'-3' DNA helicase activity"/>
    <property type="evidence" value="ECO:0007669"/>
    <property type="project" value="UniProtKB-EC"/>
</dbReference>
<dbReference type="SUPFAM" id="SSF52540">
    <property type="entry name" value="P-loop containing nucleoside triphosphate hydrolases"/>
    <property type="match status" value="1"/>
</dbReference>
<dbReference type="InterPro" id="IPR027434">
    <property type="entry name" value="Homing_endonucl"/>
</dbReference>
<name>A0A1F5ETX8_9BACT</name>
<evidence type="ECO:0000256" key="11">
    <source>
        <dbReference type="ARBA" id="ARBA00022840"/>
    </source>
</evidence>
<dbReference type="InterPro" id="IPR016136">
    <property type="entry name" value="DNA_helicase_N/primase_C"/>
</dbReference>
<dbReference type="GO" id="GO:0003677">
    <property type="term" value="F:DNA binding"/>
    <property type="evidence" value="ECO:0007669"/>
    <property type="project" value="UniProtKB-UniRule"/>
</dbReference>
<dbReference type="InterPro" id="IPR003586">
    <property type="entry name" value="Hint_dom_C"/>
</dbReference>
<dbReference type="InterPro" id="IPR007693">
    <property type="entry name" value="DNA_helicase_DnaB-like_N"/>
</dbReference>
<keyword evidence="11 19" id="KW-0067">ATP-binding</keyword>
<keyword evidence="7" id="KW-0255">Endonuclease</keyword>
<protein>
    <recommendedName>
        <fullName evidence="18 19">Replicative DNA helicase</fullName>
        <ecNumber evidence="18 19">5.6.2.3</ecNumber>
    </recommendedName>
</protein>
<dbReference type="GO" id="GO:0016539">
    <property type="term" value="P:intein-mediated protein splicing"/>
    <property type="evidence" value="ECO:0007669"/>
    <property type="project" value="InterPro"/>
</dbReference>
<dbReference type="SMART" id="SM00382">
    <property type="entry name" value="AAA"/>
    <property type="match status" value="1"/>
</dbReference>
<dbReference type="NCBIfam" id="TIGR01443">
    <property type="entry name" value="intein_Cterm"/>
    <property type="match status" value="1"/>
</dbReference>
<evidence type="ECO:0000256" key="18">
    <source>
        <dbReference type="NCBIfam" id="TIGR00665"/>
    </source>
</evidence>
<organism evidence="22 23">
    <name type="scientific">Candidatus Collierbacteria bacterium RIFCSPHIGHO2_02_FULL_49_10</name>
    <dbReference type="NCBI Taxonomy" id="1817723"/>
    <lineage>
        <taxon>Bacteria</taxon>
        <taxon>Candidatus Collieribacteriota</taxon>
    </lineage>
</organism>
<dbReference type="Pfam" id="PF14528">
    <property type="entry name" value="LAGLIDADG_3"/>
    <property type="match status" value="1"/>
</dbReference>
<evidence type="ECO:0000256" key="14">
    <source>
        <dbReference type="ARBA" id="ARBA00023125"/>
    </source>
</evidence>
<dbReference type="InterPro" id="IPR004042">
    <property type="entry name" value="Intein_endonuc_central"/>
</dbReference>